<sequence length="338" mass="37659">MRSSSSALAWVPSAEKSGSTSFSEKQNRQYDSAFGFGLQWGQIVFVKHCRDQDSNLGYYGHNTRVKWILGHVTQRIADSLAQLLYVPTGTGAAQYVLLPTLRFLRQLLAQHPDLIFESCHLLPVRLFPCVQQPFRLYLSAARSTSAPALAPPMLLPLLGDSNSFARERASSASFSASSVSRRRTFIRSSRPSCSSWAWSSPQLYVGTSCRFVSYSPPPPVDFFSPCSYFPPPERLSRSSPQLAFERRLLHLAFGQLLLQARCPILCGLLVAAQLVDRMLGRIQPLGQHTPFVLAAGERFLQLLQLILSQRERVALVGVVTLQTADLTAQLRFRNGRCL</sequence>
<name>A0A182QA43_9DIPT</name>
<proteinExistence type="predicted"/>
<dbReference type="Proteomes" id="UP000075886">
    <property type="component" value="Unassembled WGS sequence"/>
</dbReference>
<protein>
    <submittedName>
        <fullName evidence="1">Uncharacterized protein</fullName>
    </submittedName>
</protein>
<organism evidence="1 2">
    <name type="scientific">Anopheles farauti</name>
    <dbReference type="NCBI Taxonomy" id="69004"/>
    <lineage>
        <taxon>Eukaryota</taxon>
        <taxon>Metazoa</taxon>
        <taxon>Ecdysozoa</taxon>
        <taxon>Arthropoda</taxon>
        <taxon>Hexapoda</taxon>
        <taxon>Insecta</taxon>
        <taxon>Pterygota</taxon>
        <taxon>Neoptera</taxon>
        <taxon>Endopterygota</taxon>
        <taxon>Diptera</taxon>
        <taxon>Nematocera</taxon>
        <taxon>Culicoidea</taxon>
        <taxon>Culicidae</taxon>
        <taxon>Anophelinae</taxon>
        <taxon>Anopheles</taxon>
    </lineage>
</organism>
<dbReference type="EMBL" id="AXCN02000109">
    <property type="status" value="NOT_ANNOTATED_CDS"/>
    <property type="molecule type" value="Genomic_DNA"/>
</dbReference>
<evidence type="ECO:0000313" key="1">
    <source>
        <dbReference type="EnsemblMetazoa" id="AFAF006085-PA"/>
    </source>
</evidence>
<evidence type="ECO:0000313" key="2">
    <source>
        <dbReference type="Proteomes" id="UP000075886"/>
    </source>
</evidence>
<reference evidence="2" key="1">
    <citation type="submission" date="2014-01" db="EMBL/GenBank/DDBJ databases">
        <title>The Genome Sequence of Anopheles farauti FAR1 (V2).</title>
        <authorList>
            <consortium name="The Broad Institute Genomics Platform"/>
            <person name="Neafsey D.E."/>
            <person name="Besansky N."/>
            <person name="Howell P."/>
            <person name="Walton C."/>
            <person name="Young S.K."/>
            <person name="Zeng Q."/>
            <person name="Gargeya S."/>
            <person name="Fitzgerald M."/>
            <person name="Haas B."/>
            <person name="Abouelleil A."/>
            <person name="Allen A.W."/>
            <person name="Alvarado L."/>
            <person name="Arachchi H.M."/>
            <person name="Berlin A.M."/>
            <person name="Chapman S.B."/>
            <person name="Gainer-Dewar J."/>
            <person name="Goldberg J."/>
            <person name="Griggs A."/>
            <person name="Gujja S."/>
            <person name="Hansen M."/>
            <person name="Howarth C."/>
            <person name="Imamovic A."/>
            <person name="Ireland A."/>
            <person name="Larimer J."/>
            <person name="McCowan C."/>
            <person name="Murphy C."/>
            <person name="Pearson M."/>
            <person name="Poon T.W."/>
            <person name="Priest M."/>
            <person name="Roberts A."/>
            <person name="Saif S."/>
            <person name="Shea T."/>
            <person name="Sisk P."/>
            <person name="Sykes S."/>
            <person name="Wortman J."/>
            <person name="Nusbaum C."/>
            <person name="Birren B."/>
        </authorList>
    </citation>
    <scope>NUCLEOTIDE SEQUENCE [LARGE SCALE GENOMIC DNA]</scope>
    <source>
        <strain evidence="2">FAR1</strain>
    </source>
</reference>
<keyword evidence="2" id="KW-1185">Reference proteome</keyword>
<dbReference type="EnsemblMetazoa" id="AFAF006085-RA">
    <property type="protein sequence ID" value="AFAF006085-PA"/>
    <property type="gene ID" value="AFAF006085"/>
</dbReference>
<accession>A0A182QA43</accession>
<reference evidence="1" key="2">
    <citation type="submission" date="2020-05" db="UniProtKB">
        <authorList>
            <consortium name="EnsemblMetazoa"/>
        </authorList>
    </citation>
    <scope>IDENTIFICATION</scope>
    <source>
        <strain evidence="1">FAR1</strain>
    </source>
</reference>
<dbReference type="VEuPathDB" id="VectorBase:AFAF006085"/>
<dbReference type="AlphaFoldDB" id="A0A182QA43"/>